<evidence type="ECO:0000256" key="1">
    <source>
        <dbReference type="SAM" id="Phobius"/>
    </source>
</evidence>
<dbReference type="RefSeq" id="WP_003642742.1">
    <property type="nucleotide sequence ID" value="NZ_AP018405.1"/>
</dbReference>
<proteinExistence type="predicted"/>
<dbReference type="KEGG" id="lpb:SH83_10730"/>
<protein>
    <submittedName>
        <fullName evidence="3">Uncharacterized protein</fullName>
    </submittedName>
</protein>
<evidence type="ECO:0000313" key="2">
    <source>
        <dbReference type="EMBL" id="KZU01277.1"/>
    </source>
</evidence>
<evidence type="ECO:0000313" key="8">
    <source>
        <dbReference type="Proteomes" id="UP000076882"/>
    </source>
</evidence>
<evidence type="ECO:0000313" key="5">
    <source>
        <dbReference type="EMBL" id="ODO62309.1"/>
    </source>
</evidence>
<evidence type="ECO:0000313" key="10">
    <source>
        <dbReference type="Proteomes" id="UP000094892"/>
    </source>
</evidence>
<evidence type="ECO:0000313" key="11">
    <source>
        <dbReference type="Proteomes" id="UP000595466"/>
    </source>
</evidence>
<dbReference type="EMBL" id="LUXO01000033">
    <property type="protein sequence ID" value="KZV01883.1"/>
    <property type="molecule type" value="Genomic_DNA"/>
</dbReference>
<evidence type="ECO:0000313" key="7">
    <source>
        <dbReference type="Proteomes" id="UP000076872"/>
    </source>
</evidence>
<feature type="transmembrane region" description="Helical" evidence="1">
    <location>
        <begin position="34"/>
        <end position="54"/>
    </location>
</feature>
<dbReference type="EMBL" id="MCOL01000001">
    <property type="protein sequence ID" value="ODO62309.1"/>
    <property type="molecule type" value="Genomic_DNA"/>
</dbReference>
<sequence length="73" mass="8171">MRRWFVSYTLGMIVGAVLFLCSLVAIHWLGPQLWVGVALGGSLLVGCNIGLEVLKRHYQVTTPQAIFRLLNWS</sequence>
<dbReference type="Proteomes" id="UP000094892">
    <property type="component" value="Unassembled WGS sequence"/>
</dbReference>
<evidence type="ECO:0000313" key="4">
    <source>
        <dbReference type="EMBL" id="KZV01883.1"/>
    </source>
</evidence>
<dbReference type="EMBL" id="LUXM01000026">
    <property type="protein sequence ID" value="KZU95424.1"/>
    <property type="molecule type" value="Genomic_DNA"/>
</dbReference>
<evidence type="ECO:0000313" key="6">
    <source>
        <dbReference type="EMBL" id="QQM61850.1"/>
    </source>
</evidence>
<dbReference type="Proteomes" id="UP000076989">
    <property type="component" value="Unassembled WGS sequence"/>
</dbReference>
<accession>A0A0G9F7T5</accession>
<dbReference type="EMBL" id="LUWI01000041">
    <property type="protein sequence ID" value="KZU01277.1"/>
    <property type="molecule type" value="Genomic_DNA"/>
</dbReference>
<keyword evidence="1" id="KW-0472">Membrane</keyword>
<reference evidence="6 11" key="3">
    <citation type="submission" date="2020-12" db="EMBL/GenBank/DDBJ databases">
        <title>Whole genome sequencing of Lactobacillus plantarum PC518.</title>
        <authorList>
            <person name="Guo Q."/>
        </authorList>
    </citation>
    <scope>NUCLEOTIDE SEQUENCE [LARGE SCALE GENOMIC DNA]</scope>
    <source>
        <strain evidence="6 11">PC518</strain>
    </source>
</reference>
<dbReference type="EMBL" id="CP066817">
    <property type="protein sequence ID" value="QQM61850.1"/>
    <property type="molecule type" value="Genomic_DNA"/>
</dbReference>
<dbReference type="PATRIC" id="fig|1590.142.peg.2308"/>
<reference evidence="7 8" key="1">
    <citation type="submission" date="2016-03" db="EMBL/GenBank/DDBJ databases">
        <title>Comparative genomics of 54 Lactobacillus plantarum strains reveals genomic uncoupling from niche constraints.</title>
        <authorList>
            <person name="Martino M.E."/>
        </authorList>
    </citation>
    <scope>NUCLEOTIDE SEQUENCE [LARGE SCALE GENOMIC DNA]</scope>
    <source>
        <strain evidence="3 8">19.1</strain>
        <strain evidence="4 7">NAB2</strain>
        <strain evidence="2 9">Nizo2260</strain>
    </source>
</reference>
<evidence type="ECO:0000313" key="3">
    <source>
        <dbReference type="EMBL" id="KZU95424.1"/>
    </source>
</evidence>
<gene>
    <name evidence="6" type="ORF">JH395_04635</name>
    <name evidence="3" type="ORF">Lp19_1378</name>
    <name evidence="5" type="ORF">LPJSA22_02323</name>
    <name evidence="4" type="ORF">NAB2_2503</name>
    <name evidence="2" type="ORF">Nizo2260_3001</name>
</gene>
<keyword evidence="1" id="KW-0812">Transmembrane</keyword>
<dbReference type="GeneID" id="89669813"/>
<keyword evidence="1" id="KW-1133">Transmembrane helix</keyword>
<organism evidence="3 8">
    <name type="scientific">Lactiplantibacillus plantarum</name>
    <name type="common">Lactobacillus plantarum</name>
    <dbReference type="NCBI Taxonomy" id="1590"/>
    <lineage>
        <taxon>Bacteria</taxon>
        <taxon>Bacillati</taxon>
        <taxon>Bacillota</taxon>
        <taxon>Bacilli</taxon>
        <taxon>Lactobacillales</taxon>
        <taxon>Lactobacillaceae</taxon>
        <taxon>Lactiplantibacillus</taxon>
    </lineage>
</organism>
<name>A0A0G9F7T5_LACPN</name>
<dbReference type="Proteomes" id="UP000076872">
    <property type="component" value="Unassembled WGS sequence"/>
</dbReference>
<dbReference type="Proteomes" id="UP000595466">
    <property type="component" value="Chromosome"/>
</dbReference>
<reference evidence="5 10" key="2">
    <citation type="submission" date="2016-08" db="EMBL/GenBank/DDBJ databases">
        <title>Genome sequencing of Lactobacillus plantarum JSA22, isolated from fermented soybean paste.</title>
        <authorList>
            <person name="Choi H.S."/>
        </authorList>
    </citation>
    <scope>NUCLEOTIDE SEQUENCE [LARGE SCALE GENOMIC DNA]</scope>
    <source>
        <strain evidence="5 10">JSA22</strain>
    </source>
</reference>
<dbReference type="AlphaFoldDB" id="A0A0G9F7T5"/>
<feature type="transmembrane region" description="Helical" evidence="1">
    <location>
        <begin position="7"/>
        <end position="28"/>
    </location>
</feature>
<evidence type="ECO:0000313" key="9">
    <source>
        <dbReference type="Proteomes" id="UP000076989"/>
    </source>
</evidence>
<dbReference type="Proteomes" id="UP000076882">
    <property type="component" value="Unassembled WGS sequence"/>
</dbReference>